<evidence type="ECO:0000256" key="1">
    <source>
        <dbReference type="SAM" id="Coils"/>
    </source>
</evidence>
<gene>
    <name evidence="3" type="ORF">FD43_GL001089</name>
</gene>
<dbReference type="AlphaFoldDB" id="A0A0R1FQM8"/>
<dbReference type="GeneID" id="66348320"/>
<accession>A0A0R1FQM8</accession>
<evidence type="ECO:0000256" key="2">
    <source>
        <dbReference type="SAM" id="Phobius"/>
    </source>
</evidence>
<dbReference type="PATRIC" id="fig|1423768.4.peg.1098"/>
<keyword evidence="2" id="KW-1133">Transmembrane helix</keyword>
<proteinExistence type="predicted"/>
<dbReference type="RefSeq" id="WP_054449607.1">
    <property type="nucleotide sequence ID" value="NZ_AZCK01000003.1"/>
</dbReference>
<reference evidence="3 4" key="1">
    <citation type="journal article" date="2015" name="Genome Announc.">
        <title>Expanding the biotechnology potential of lactobacilli through comparative genomics of 213 strains and associated genera.</title>
        <authorList>
            <person name="Sun Z."/>
            <person name="Harris H.M."/>
            <person name="McCann A."/>
            <person name="Guo C."/>
            <person name="Argimon S."/>
            <person name="Zhang W."/>
            <person name="Yang X."/>
            <person name="Jeffery I.B."/>
            <person name="Cooney J.C."/>
            <person name="Kagawa T.F."/>
            <person name="Liu W."/>
            <person name="Song Y."/>
            <person name="Salvetti E."/>
            <person name="Wrobel A."/>
            <person name="Rasinkangas P."/>
            <person name="Parkhill J."/>
            <person name="Rea M.C."/>
            <person name="O'Sullivan O."/>
            <person name="Ritari J."/>
            <person name="Douillard F.P."/>
            <person name="Paul Ross R."/>
            <person name="Yang R."/>
            <person name="Briner A.E."/>
            <person name="Felis G.E."/>
            <person name="de Vos W.M."/>
            <person name="Barrangou R."/>
            <person name="Klaenhammer T.R."/>
            <person name="Caufield P.W."/>
            <person name="Cui Y."/>
            <person name="Zhang H."/>
            <person name="O'Toole P.W."/>
        </authorList>
    </citation>
    <scope>NUCLEOTIDE SEQUENCE [LARGE SCALE GENOMIC DNA]</scope>
    <source>
        <strain evidence="3 4">DSM 12361</strain>
    </source>
</reference>
<protein>
    <submittedName>
        <fullName evidence="3">Uncharacterized protein</fullName>
    </submittedName>
</protein>
<keyword evidence="1" id="KW-0175">Coiled coil</keyword>
<feature type="transmembrane region" description="Helical" evidence="2">
    <location>
        <begin position="6"/>
        <end position="32"/>
    </location>
</feature>
<keyword evidence="2" id="KW-0472">Membrane</keyword>
<dbReference type="Proteomes" id="UP000051794">
    <property type="component" value="Unassembled WGS sequence"/>
</dbReference>
<comment type="caution">
    <text evidence="3">The sequence shown here is derived from an EMBL/GenBank/DDBJ whole genome shotgun (WGS) entry which is preliminary data.</text>
</comment>
<feature type="coiled-coil region" evidence="1">
    <location>
        <begin position="38"/>
        <end position="75"/>
    </location>
</feature>
<evidence type="ECO:0000313" key="4">
    <source>
        <dbReference type="Proteomes" id="UP000051794"/>
    </source>
</evidence>
<evidence type="ECO:0000313" key="3">
    <source>
        <dbReference type="EMBL" id="KRK24278.1"/>
    </source>
</evidence>
<organism evidence="3 4">
    <name type="scientific">Apilactobacillus kunkeei DSM 12361 = ATCC 700308</name>
    <dbReference type="NCBI Taxonomy" id="1423768"/>
    <lineage>
        <taxon>Bacteria</taxon>
        <taxon>Bacillati</taxon>
        <taxon>Bacillota</taxon>
        <taxon>Bacilli</taxon>
        <taxon>Lactobacillales</taxon>
        <taxon>Lactobacillaceae</taxon>
        <taxon>Apilactobacillus</taxon>
    </lineage>
</organism>
<dbReference type="EMBL" id="AZCK01000003">
    <property type="protein sequence ID" value="KRK24278.1"/>
    <property type="molecule type" value="Genomic_DNA"/>
</dbReference>
<sequence length="76" mass="9013">MLMIVLVILGMFILLGIGFVVVFGCLGIFLLIDSFFHRDERKAQRQKMDEENRKAEQMLANMRRENEKLRQQIKNK</sequence>
<keyword evidence="2" id="KW-0812">Transmembrane</keyword>
<name>A0A0R1FQM8_9LACO</name>